<evidence type="ECO:0000256" key="2">
    <source>
        <dbReference type="SAM" id="MobiDB-lite"/>
    </source>
</evidence>
<gene>
    <name evidence="3" type="ORF">E0H31_22605</name>
</gene>
<comment type="caution">
    <text evidence="3">The sequence shown here is derived from an EMBL/GenBank/DDBJ whole genome shotgun (WGS) entry which is preliminary data.</text>
</comment>
<feature type="region of interest" description="Disordered" evidence="2">
    <location>
        <begin position="199"/>
        <end position="218"/>
    </location>
</feature>
<dbReference type="AlphaFoldDB" id="A0A8G2MNR1"/>
<feature type="coiled-coil region" evidence="1">
    <location>
        <begin position="21"/>
        <end position="48"/>
    </location>
</feature>
<name>A0A8G2MNR1_RHILV</name>
<dbReference type="Proteomes" id="UP000291866">
    <property type="component" value="Unassembled WGS sequence"/>
</dbReference>
<accession>A0A8G2MNR1</accession>
<sequence>MRSMETTPTESTEEYELLRKIAALRKTRAELQAKLSHLTIQLDTYEDAARMVYGRDQYQTFISALMGETVPSMPTIYGAQETTGPKRRRMSTSWATMLVSLKDLPSFGYEQIVAVSGLKELGITLAAARSQMKTYIDGTPPYVERVGDGMFKVTKAGLDAATNSLGRAGVQAVALTAEEHAAAVSRYAQFDDLLGHADDNDVNPDEVPSTISAKDAFS</sequence>
<keyword evidence="1" id="KW-0175">Coiled coil</keyword>
<dbReference type="EMBL" id="SJLU01000011">
    <property type="protein sequence ID" value="TBX90294.1"/>
    <property type="molecule type" value="Genomic_DNA"/>
</dbReference>
<evidence type="ECO:0000313" key="3">
    <source>
        <dbReference type="EMBL" id="TBX90294.1"/>
    </source>
</evidence>
<dbReference type="RefSeq" id="WP_032993355.1">
    <property type="nucleotide sequence ID" value="NZ_SJLU01000011.1"/>
</dbReference>
<evidence type="ECO:0000313" key="4">
    <source>
        <dbReference type="Proteomes" id="UP000291866"/>
    </source>
</evidence>
<reference evidence="3 4" key="1">
    <citation type="submission" date="2019-02" db="EMBL/GenBank/DDBJ databases">
        <title>The competitiveness to form nodules shapes the capacities of Rhizobium leguminosarum sv viciae communities to promote symbiosis with specific hosts.</title>
        <authorList>
            <person name="Boivin S."/>
            <person name="Lepetit M."/>
        </authorList>
    </citation>
    <scope>NUCLEOTIDE SEQUENCE [LARGE SCALE GENOMIC DNA]</scope>
    <source>
        <strain evidence="3 4">SPF4F3</strain>
    </source>
</reference>
<evidence type="ECO:0000256" key="1">
    <source>
        <dbReference type="SAM" id="Coils"/>
    </source>
</evidence>
<organism evidence="3 4">
    <name type="scientific">Rhizobium leguminosarum bv. viciae</name>
    <dbReference type="NCBI Taxonomy" id="387"/>
    <lineage>
        <taxon>Bacteria</taxon>
        <taxon>Pseudomonadati</taxon>
        <taxon>Pseudomonadota</taxon>
        <taxon>Alphaproteobacteria</taxon>
        <taxon>Hyphomicrobiales</taxon>
        <taxon>Rhizobiaceae</taxon>
        <taxon>Rhizobium/Agrobacterium group</taxon>
        <taxon>Rhizobium</taxon>
    </lineage>
</organism>
<proteinExistence type="predicted"/>
<protein>
    <submittedName>
        <fullName evidence="3">Uncharacterized protein</fullName>
    </submittedName>
</protein>